<dbReference type="PANTHER" id="PTHR35011">
    <property type="entry name" value="2,3-DIKETO-L-GULONATE TRAP TRANSPORTER SMALL PERMEASE PROTEIN YIAM"/>
    <property type="match status" value="1"/>
</dbReference>
<evidence type="ECO:0000256" key="2">
    <source>
        <dbReference type="ARBA" id="ARBA00022448"/>
    </source>
</evidence>
<keyword evidence="7 9" id="KW-0472">Membrane</keyword>
<dbReference type="InterPro" id="IPR055348">
    <property type="entry name" value="DctQ"/>
</dbReference>
<feature type="domain" description="Tripartite ATP-independent periplasmic transporters DctQ component" evidence="10">
    <location>
        <begin position="45"/>
        <end position="173"/>
    </location>
</feature>
<comment type="caution">
    <text evidence="11">The sequence shown here is derived from an EMBL/GenBank/DDBJ whole genome shotgun (WGS) entry which is preliminary data.</text>
</comment>
<dbReference type="GO" id="GO:0022857">
    <property type="term" value="F:transmembrane transporter activity"/>
    <property type="evidence" value="ECO:0007669"/>
    <property type="project" value="UniProtKB-UniRule"/>
</dbReference>
<keyword evidence="5 9" id="KW-0812">Transmembrane</keyword>
<name>A0A8J6YT41_9RHOB</name>
<evidence type="ECO:0000259" key="10">
    <source>
        <dbReference type="Pfam" id="PF04290"/>
    </source>
</evidence>
<feature type="transmembrane region" description="Helical" evidence="9">
    <location>
        <begin position="149"/>
        <end position="169"/>
    </location>
</feature>
<gene>
    <name evidence="11" type="ORF">ICN82_03710</name>
</gene>
<keyword evidence="2 9" id="KW-0813">Transport</keyword>
<evidence type="ECO:0000256" key="8">
    <source>
        <dbReference type="ARBA" id="ARBA00038436"/>
    </source>
</evidence>
<evidence type="ECO:0000256" key="4">
    <source>
        <dbReference type="ARBA" id="ARBA00022519"/>
    </source>
</evidence>
<evidence type="ECO:0000256" key="9">
    <source>
        <dbReference type="RuleBase" id="RU369079"/>
    </source>
</evidence>
<feature type="transmembrane region" description="Helical" evidence="9">
    <location>
        <begin position="108"/>
        <end position="129"/>
    </location>
</feature>
<dbReference type="GO" id="GO:0015740">
    <property type="term" value="P:C4-dicarboxylate transport"/>
    <property type="evidence" value="ECO:0007669"/>
    <property type="project" value="TreeGrafter"/>
</dbReference>
<keyword evidence="12" id="KW-1185">Reference proteome</keyword>
<comment type="subunit">
    <text evidence="9">The complex comprises the extracytoplasmic solute receptor protein and the two transmembrane proteins.</text>
</comment>
<accession>A0A8J6YT41</accession>
<evidence type="ECO:0000313" key="11">
    <source>
        <dbReference type="EMBL" id="MBE3637307.1"/>
    </source>
</evidence>
<keyword evidence="4 9" id="KW-0997">Cell inner membrane</keyword>
<dbReference type="RefSeq" id="WP_193179809.1">
    <property type="nucleotide sequence ID" value="NZ_JACVXA010000007.1"/>
</dbReference>
<dbReference type="PANTHER" id="PTHR35011:SF2">
    <property type="entry name" value="2,3-DIKETO-L-GULONATE TRAP TRANSPORTER SMALL PERMEASE PROTEIN YIAM"/>
    <property type="match status" value="1"/>
</dbReference>
<evidence type="ECO:0000256" key="5">
    <source>
        <dbReference type="ARBA" id="ARBA00022692"/>
    </source>
</evidence>
<evidence type="ECO:0000256" key="6">
    <source>
        <dbReference type="ARBA" id="ARBA00022989"/>
    </source>
</evidence>
<evidence type="ECO:0000256" key="3">
    <source>
        <dbReference type="ARBA" id="ARBA00022475"/>
    </source>
</evidence>
<comment type="similarity">
    <text evidence="8 9">Belongs to the TRAP transporter small permease family.</text>
</comment>
<organism evidence="11 12">
    <name type="scientific">Mangrovicoccus algicola</name>
    <dbReference type="NCBI Taxonomy" id="2771008"/>
    <lineage>
        <taxon>Bacteria</taxon>
        <taxon>Pseudomonadati</taxon>
        <taxon>Pseudomonadota</taxon>
        <taxon>Alphaproteobacteria</taxon>
        <taxon>Rhodobacterales</taxon>
        <taxon>Paracoccaceae</taxon>
        <taxon>Mangrovicoccus</taxon>
    </lineage>
</organism>
<evidence type="ECO:0000256" key="1">
    <source>
        <dbReference type="ARBA" id="ARBA00004429"/>
    </source>
</evidence>
<dbReference type="Pfam" id="PF04290">
    <property type="entry name" value="DctQ"/>
    <property type="match status" value="1"/>
</dbReference>
<evidence type="ECO:0000256" key="7">
    <source>
        <dbReference type="ARBA" id="ARBA00023136"/>
    </source>
</evidence>
<proteinExistence type="inferred from homology"/>
<dbReference type="InterPro" id="IPR007387">
    <property type="entry name" value="TRAP_DctQ"/>
</dbReference>
<dbReference type="Proteomes" id="UP000609121">
    <property type="component" value="Unassembled WGS sequence"/>
</dbReference>
<dbReference type="AlphaFoldDB" id="A0A8J6YT41"/>
<evidence type="ECO:0000313" key="12">
    <source>
        <dbReference type="Proteomes" id="UP000609121"/>
    </source>
</evidence>
<comment type="subcellular location">
    <subcellularLocation>
        <location evidence="1 9">Cell inner membrane</location>
        <topology evidence="1 9">Multi-pass membrane protein</topology>
    </subcellularLocation>
</comment>
<comment type="function">
    <text evidence="9">Part of the tripartite ATP-independent periplasmic (TRAP) transport system.</text>
</comment>
<reference evidence="11" key="1">
    <citation type="submission" date="2020-09" db="EMBL/GenBank/DDBJ databases">
        <title>A novel bacterium of genus Mangrovicoccus, isolated from South China Sea.</title>
        <authorList>
            <person name="Huang H."/>
            <person name="Mo K."/>
            <person name="Hu Y."/>
        </authorList>
    </citation>
    <scope>NUCLEOTIDE SEQUENCE</scope>
    <source>
        <strain evidence="11">HB182678</strain>
    </source>
</reference>
<feature type="transmembrane region" description="Helical" evidence="9">
    <location>
        <begin position="35"/>
        <end position="57"/>
    </location>
</feature>
<feature type="transmembrane region" description="Helical" evidence="9">
    <location>
        <begin position="69"/>
        <end position="87"/>
    </location>
</feature>
<sequence>MPSPAIDDDIDDAGYVSGLPGVLGVVDAAVARIEAVLLAVGVLLMALNTIANVVGRYLLSQSLFFSEELNQALIVLITFAGISYAARHGRHIRMSAFFDAAPPRLRKAMMVVIAAVTAAAMFLLAWYAVQYVSAQASRGRLLPALQIPVWWIIVWAPLGFFLTGLQYALTAIKNMIHKDIWLSTSTLEGYDDTGEEEV</sequence>
<protein>
    <recommendedName>
        <fullName evidence="9">TRAP transporter small permease protein</fullName>
    </recommendedName>
</protein>
<dbReference type="GO" id="GO:0005886">
    <property type="term" value="C:plasma membrane"/>
    <property type="evidence" value="ECO:0007669"/>
    <property type="project" value="UniProtKB-SubCell"/>
</dbReference>
<dbReference type="EMBL" id="JACVXA010000007">
    <property type="protein sequence ID" value="MBE3637307.1"/>
    <property type="molecule type" value="Genomic_DNA"/>
</dbReference>
<keyword evidence="3" id="KW-1003">Cell membrane</keyword>
<keyword evidence="6 9" id="KW-1133">Transmembrane helix</keyword>